<feature type="compositionally biased region" description="Polar residues" evidence="1">
    <location>
        <begin position="79"/>
        <end position="88"/>
    </location>
</feature>
<feature type="compositionally biased region" description="Basic and acidic residues" evidence="1">
    <location>
        <begin position="199"/>
        <end position="220"/>
    </location>
</feature>
<feature type="compositionally biased region" description="Polar residues" evidence="1">
    <location>
        <begin position="700"/>
        <end position="710"/>
    </location>
</feature>
<feature type="region of interest" description="Disordered" evidence="1">
    <location>
        <begin position="199"/>
        <end position="229"/>
    </location>
</feature>
<dbReference type="Proteomes" id="UP001204833">
    <property type="component" value="Unassembled WGS sequence"/>
</dbReference>
<dbReference type="RefSeq" id="XP_051607247.1">
    <property type="nucleotide sequence ID" value="XM_051753760.1"/>
</dbReference>
<organism evidence="2 3">
    <name type="scientific">Candida theae</name>
    <dbReference type="NCBI Taxonomy" id="1198502"/>
    <lineage>
        <taxon>Eukaryota</taxon>
        <taxon>Fungi</taxon>
        <taxon>Dikarya</taxon>
        <taxon>Ascomycota</taxon>
        <taxon>Saccharomycotina</taxon>
        <taxon>Pichiomycetes</taxon>
        <taxon>Debaryomycetaceae</taxon>
        <taxon>Candida/Lodderomyces clade</taxon>
        <taxon>Candida</taxon>
    </lineage>
</organism>
<protein>
    <submittedName>
        <fullName evidence="2">Uncharacterized protein</fullName>
    </submittedName>
</protein>
<feature type="compositionally biased region" description="Low complexity" evidence="1">
    <location>
        <begin position="606"/>
        <end position="636"/>
    </location>
</feature>
<feature type="region of interest" description="Disordered" evidence="1">
    <location>
        <begin position="588"/>
        <end position="636"/>
    </location>
</feature>
<reference evidence="2 3" key="1">
    <citation type="journal article" date="2022" name="DNA Res.">
        <title>Genome analysis of five recently described species of the CUG-Ser clade uncovers Candida theae as a new hybrid lineage with pathogenic potential in the Candida parapsilosis species complex.</title>
        <authorList>
            <person name="Mixao V."/>
            <person name="Del Olmo V."/>
            <person name="Hegedusova E."/>
            <person name="Saus E."/>
            <person name="Pryszcz L."/>
            <person name="Cillingova A."/>
            <person name="Nosek J."/>
            <person name="Gabaldon T."/>
        </authorList>
    </citation>
    <scope>NUCLEOTIDE SEQUENCE [LARGE SCALE GENOMIC DNA]</scope>
    <source>
        <strain evidence="2 3">CBS 12239</strain>
    </source>
</reference>
<feature type="region of interest" description="Disordered" evidence="1">
    <location>
        <begin position="648"/>
        <end position="668"/>
    </location>
</feature>
<comment type="caution">
    <text evidence="2">The sequence shown here is derived from an EMBL/GenBank/DDBJ whole genome shotgun (WGS) entry which is preliminary data.</text>
</comment>
<feature type="region of interest" description="Disordered" evidence="1">
    <location>
        <begin position="255"/>
        <end position="288"/>
    </location>
</feature>
<feature type="region of interest" description="Disordered" evidence="1">
    <location>
        <begin position="974"/>
        <end position="1012"/>
    </location>
</feature>
<gene>
    <name evidence="2" type="ORF">KGF57_004268</name>
</gene>
<evidence type="ECO:0000313" key="2">
    <source>
        <dbReference type="EMBL" id="KAI5950662.1"/>
    </source>
</evidence>
<feature type="compositionally biased region" description="Low complexity" evidence="1">
    <location>
        <begin position="128"/>
        <end position="144"/>
    </location>
</feature>
<dbReference type="GeneID" id="76152312"/>
<feature type="compositionally biased region" description="Low complexity" evidence="1">
    <location>
        <begin position="779"/>
        <end position="805"/>
    </location>
</feature>
<dbReference type="AlphaFoldDB" id="A0AAD5FX38"/>
<feature type="compositionally biased region" description="Polar residues" evidence="1">
    <location>
        <begin position="529"/>
        <end position="539"/>
    </location>
</feature>
<feature type="compositionally biased region" description="Low complexity" evidence="1">
    <location>
        <begin position="512"/>
        <end position="527"/>
    </location>
</feature>
<feature type="compositionally biased region" description="Polar residues" evidence="1">
    <location>
        <begin position="255"/>
        <end position="286"/>
    </location>
</feature>
<feature type="compositionally biased region" description="Low complexity" evidence="1">
    <location>
        <begin position="406"/>
        <end position="436"/>
    </location>
</feature>
<feature type="compositionally biased region" description="Polar residues" evidence="1">
    <location>
        <begin position="588"/>
        <end position="601"/>
    </location>
</feature>
<feature type="region of interest" description="Disordered" evidence="1">
    <location>
        <begin position="128"/>
        <end position="147"/>
    </location>
</feature>
<name>A0AAD5FX38_9ASCO</name>
<feature type="region of interest" description="Disordered" evidence="1">
    <location>
        <begin position="391"/>
        <end position="456"/>
    </location>
</feature>
<feature type="compositionally biased region" description="Low complexity" evidence="1">
    <location>
        <begin position="826"/>
        <end position="859"/>
    </location>
</feature>
<feature type="compositionally biased region" description="Low complexity" evidence="1">
    <location>
        <begin position="942"/>
        <end position="953"/>
    </location>
</feature>
<feature type="compositionally biased region" description="Polar residues" evidence="1">
    <location>
        <begin position="483"/>
        <end position="511"/>
    </location>
</feature>
<feature type="compositionally biased region" description="Low complexity" evidence="1">
    <location>
        <begin position="758"/>
        <end position="771"/>
    </location>
</feature>
<sequence length="1026" mass="110011">MSSSNHLSIPQSPIYTTSSPSTSTPTSTPFNPRTHRHKRSQAISGDFDGLGLFNIPPPPPVTSPGGSSAGGGSTVIAQSIPNTNTPRTSSSAASASASHYGHRSALSSVNVFGSPGCSSNSIYINKNNNSNNNNNKSAAGNASGVRTISSSAPKERVVGFADTPTIKSDEEYELDRHFRFNNKDDFANPIEHAFSFPKSEYESQHDKLDYDDDHNHDHGNLNHNYSTSPTFQGGVTYTTSFRKSLSSPIQLSNKLSHSSLRHQQSTPRLPQSPRQLTYQPQSQLQESDVPDPVIDLDYILTANLHIGSQLHDDTVFNTDDFLGSPAIAEEEDTIEDRTMLASTKTDPLSEIVTTTHASATAPPPPAPPPATKLHDEIEEQDLQELQLDEVEETGEQEKTLPQPAHNFYSSTNSSSSSFNSVPIPPATATTASSYPAQPQPPTPSFQTPTRQRSGAKAHRYQIFYDQSNRISNAMRGSAESIERSNTNTPPLSATTSGLPQSPTISAISSPYNSTTSQSAQTSNAGQAPFSLQQHPSQQPALRKTRYLNHYSSLPTLKSKRSFSSIRYNELKKASSPTKEYYRLQSTLSPSKYNGNVNSNNVHFGYSNGSSNNSTNSNSTNSTNTTNTNTTNTTNTNITISPIDLATSLHPPVPQCSTPSTLATQSTAESVSTAISNKRADASTSPISVNSEISSMVIADTKSSTTQQTEVVESDSKPSIVVSTKDLEPSSPNQGSASTISGSLFPIPQSGHSNENSISLQSESTISNTSSSPRIVTTASITNGSNMSSSSILQEHSSNNNSNNNDSHSDKPHPQIVLAPPSSDIGTIKSSPLSSSTSSPISSTFKSPGASMSMSMSTSTPKRKTSELELPSTGATLSRRPLSPTESNFLKQTQIPKHTTVRLDAPMSKYDYLKYPNSKREKMLTKKQGGLQEKNVADANEQSSSLSKAASSTSIQHDDGAALSLSWTNESKLKKLQLGGTGAAGGEEARRRGRGGGHTRSKSNVEDSLSSAGMKRSSRFFDWLRKK</sequence>
<accession>A0AAD5FX38</accession>
<feature type="compositionally biased region" description="Polar residues" evidence="1">
    <location>
        <begin position="654"/>
        <end position="668"/>
    </location>
</feature>
<feature type="compositionally biased region" description="Polar residues" evidence="1">
    <location>
        <begin position="729"/>
        <end position="741"/>
    </location>
</feature>
<feature type="region of interest" description="Disordered" evidence="1">
    <location>
        <begin position="699"/>
        <end position="883"/>
    </location>
</feature>
<proteinExistence type="predicted"/>
<feature type="region of interest" description="Disordered" evidence="1">
    <location>
        <begin position="476"/>
        <end position="540"/>
    </location>
</feature>
<evidence type="ECO:0000256" key="1">
    <source>
        <dbReference type="SAM" id="MobiDB-lite"/>
    </source>
</evidence>
<feature type="compositionally biased region" description="Low complexity" evidence="1">
    <location>
        <begin position="8"/>
        <end position="29"/>
    </location>
</feature>
<evidence type="ECO:0000313" key="3">
    <source>
        <dbReference type="Proteomes" id="UP001204833"/>
    </source>
</evidence>
<keyword evidence="3" id="KW-1185">Reference proteome</keyword>
<feature type="region of interest" description="Disordered" evidence="1">
    <location>
        <begin position="923"/>
        <end position="954"/>
    </location>
</feature>
<feature type="compositionally biased region" description="Basic residues" evidence="1">
    <location>
        <begin position="990"/>
        <end position="1000"/>
    </location>
</feature>
<dbReference type="EMBL" id="JAIHNG010000154">
    <property type="protein sequence ID" value="KAI5950662.1"/>
    <property type="molecule type" value="Genomic_DNA"/>
</dbReference>
<feature type="region of interest" description="Disordered" evidence="1">
    <location>
        <begin position="1"/>
        <end position="96"/>
    </location>
</feature>